<keyword evidence="2" id="KW-1185">Reference proteome</keyword>
<organism evidence="1 2">
    <name type="scientific">Paenibacillus qinlingensis</name>
    <dbReference type="NCBI Taxonomy" id="1837343"/>
    <lineage>
        <taxon>Bacteria</taxon>
        <taxon>Bacillati</taxon>
        <taxon>Bacillota</taxon>
        <taxon>Bacilli</taxon>
        <taxon>Bacillales</taxon>
        <taxon>Paenibacillaceae</taxon>
        <taxon>Paenibacillus</taxon>
    </lineage>
</organism>
<dbReference type="Proteomes" id="UP001267290">
    <property type="component" value="Unassembled WGS sequence"/>
</dbReference>
<dbReference type="EMBL" id="JAVDSB010000006">
    <property type="protein sequence ID" value="MDR6552560.1"/>
    <property type="molecule type" value="Genomic_DNA"/>
</dbReference>
<comment type="caution">
    <text evidence="1">The sequence shown here is derived from an EMBL/GenBank/DDBJ whole genome shotgun (WGS) entry which is preliminary data.</text>
</comment>
<accession>A0ABU1NYK5</accession>
<proteinExistence type="predicted"/>
<reference evidence="1 2" key="1">
    <citation type="submission" date="2023-07" db="EMBL/GenBank/DDBJ databases">
        <title>Sorghum-associated microbial communities from plants grown in Nebraska, USA.</title>
        <authorList>
            <person name="Schachtman D."/>
        </authorList>
    </citation>
    <scope>NUCLEOTIDE SEQUENCE [LARGE SCALE GENOMIC DNA]</scope>
    <source>
        <strain evidence="1 2">CC258</strain>
    </source>
</reference>
<sequence>MKNKLLLPSSVDRGQGKAVQRIPANIKPTQRLTRFTVLWVNNAGVPFNTTGFTCQARTLGGVFLGTVRFDSFGTAVFNNIFTPTNRTIVIRVFDRFGVLFRTRTVPARVSAYAIIG</sequence>
<evidence type="ECO:0000313" key="2">
    <source>
        <dbReference type="Proteomes" id="UP001267290"/>
    </source>
</evidence>
<protein>
    <submittedName>
        <fullName evidence="1">Uncharacterized protein</fullName>
    </submittedName>
</protein>
<evidence type="ECO:0000313" key="1">
    <source>
        <dbReference type="EMBL" id="MDR6552560.1"/>
    </source>
</evidence>
<gene>
    <name evidence="1" type="ORF">J2736_003766</name>
</gene>
<name>A0ABU1NYK5_9BACL</name>
<dbReference type="RefSeq" id="WP_310500072.1">
    <property type="nucleotide sequence ID" value="NZ_JAVDSB010000006.1"/>
</dbReference>